<sequence length="155" mass="17540">MKSMGAEQSALWASTQFGQHEETLELVNSELFFCSYFEKMAEPKTGPVTQALLRLVENMPKRRESFVKDAAAPQTNMSSGKNGEEDDDFHYSDGSFVIDSMAHIEEESYDDHLDLEPLQIAEFESTDEYDIVAEPVDPCPLQDALPMFELNVDDF</sequence>
<reference evidence="3" key="1">
    <citation type="submission" date="2025-08" db="UniProtKB">
        <authorList>
            <consortium name="RefSeq"/>
        </authorList>
    </citation>
    <scope>IDENTIFICATION</scope>
    <source>
        <strain evidence="3">MV-25-SWS-2005</strain>
        <tissue evidence="3">Whole body</tissue>
    </source>
</reference>
<accession>A0A6I8VZF3</accession>
<evidence type="ECO:0000256" key="1">
    <source>
        <dbReference type="SAM" id="MobiDB-lite"/>
    </source>
</evidence>
<keyword evidence="2" id="KW-1185">Reference proteome</keyword>
<evidence type="ECO:0000313" key="2">
    <source>
        <dbReference type="Proteomes" id="UP000001819"/>
    </source>
</evidence>
<dbReference type="Proteomes" id="UP000001819">
    <property type="component" value="Chromosome 4"/>
</dbReference>
<dbReference type="RefSeq" id="XP_033236481.1">
    <property type="nucleotide sequence ID" value="XM_033380590.1"/>
</dbReference>
<proteinExistence type="predicted"/>
<name>A0A6I8VZF3_DROPS</name>
<organism evidence="2 3">
    <name type="scientific">Drosophila pseudoobscura pseudoobscura</name>
    <name type="common">Fruit fly</name>
    <dbReference type="NCBI Taxonomy" id="46245"/>
    <lineage>
        <taxon>Eukaryota</taxon>
        <taxon>Metazoa</taxon>
        <taxon>Ecdysozoa</taxon>
        <taxon>Arthropoda</taxon>
        <taxon>Hexapoda</taxon>
        <taxon>Insecta</taxon>
        <taxon>Pterygota</taxon>
        <taxon>Neoptera</taxon>
        <taxon>Endopterygota</taxon>
        <taxon>Diptera</taxon>
        <taxon>Brachycera</taxon>
        <taxon>Muscomorpha</taxon>
        <taxon>Ephydroidea</taxon>
        <taxon>Drosophilidae</taxon>
        <taxon>Drosophila</taxon>
        <taxon>Sophophora</taxon>
    </lineage>
</organism>
<gene>
    <name evidence="3" type="primary">LOC117184152</name>
</gene>
<dbReference type="AlphaFoldDB" id="A0A6I8VZF3"/>
<feature type="region of interest" description="Disordered" evidence="1">
    <location>
        <begin position="64"/>
        <end position="89"/>
    </location>
</feature>
<protein>
    <submittedName>
        <fullName evidence="3">Uncharacterized protein isoform X1</fullName>
    </submittedName>
</protein>
<dbReference type="InParanoid" id="A0A6I8VZF3"/>
<dbReference type="KEGG" id="dpo:117184152"/>
<evidence type="ECO:0000313" key="3">
    <source>
        <dbReference type="RefSeq" id="XP_033236481.1"/>
    </source>
</evidence>